<dbReference type="InterPro" id="IPR047776">
    <property type="entry name" value="ABC_SBP_TrpX-like"/>
</dbReference>
<name>A0A1Y0VXW2_PEDPE</name>
<evidence type="ECO:0000313" key="1">
    <source>
        <dbReference type="EMBL" id="ARW20458.1"/>
    </source>
</evidence>
<dbReference type="PANTHER" id="PTHR35271:SF1">
    <property type="entry name" value="ABC TRANSPORTER, SUBSTRATE-BINDING LIPOPROTEIN"/>
    <property type="match status" value="1"/>
</dbReference>
<proteinExistence type="predicted"/>
<dbReference type="EMBL" id="CP021474">
    <property type="protein sequence ID" value="ARW20458.1"/>
    <property type="molecule type" value="Genomic_DNA"/>
</dbReference>
<dbReference type="RefSeq" id="WP_061812488.1">
    <property type="nucleotide sequence ID" value="NZ_CP139474.1"/>
</dbReference>
<dbReference type="SUPFAM" id="SSF53822">
    <property type="entry name" value="Periplasmic binding protein-like I"/>
    <property type="match status" value="1"/>
</dbReference>
<dbReference type="InterPro" id="IPR007487">
    <property type="entry name" value="ABC_transpt-TYRBP-like"/>
</dbReference>
<dbReference type="Gene3D" id="3.40.50.2300">
    <property type="match status" value="2"/>
</dbReference>
<dbReference type="PANTHER" id="PTHR35271">
    <property type="entry name" value="ABC TRANSPORTER, SUBSTRATE-BINDING LIPOPROTEIN-RELATED"/>
    <property type="match status" value="1"/>
</dbReference>
<dbReference type="Proteomes" id="UP000196118">
    <property type="component" value="Chromosome"/>
</dbReference>
<dbReference type="CDD" id="cd06325">
    <property type="entry name" value="PBP1_ABC_unchar_transporter"/>
    <property type="match status" value="1"/>
</dbReference>
<protein>
    <recommendedName>
        <fullName evidence="3">Peptide ABC transporter substrate-binding protein</fullName>
    </recommendedName>
</protein>
<sequence>MKRMLSFIAIIFIFLGYAFVAEQKHTSNHRNETKRIGLLQYMDQPALKQIQKGVYAGLKESGYTVGKNLKVDYQNAQGNQSNLKTMSEKFENEGVDLSIGITTPASISLANTTSTTPILMSGVTDPRSASLVQNLKHPEKNITGVSDQAPLEEQLELIQKLMPNLKTLGIIYTSSDNSAITQFKKFKQLVSKTGIKLKAYSISNSNDLNQVSQNMVQNVDAVFVPTDNTIAGAMSTLVKNANAANVPIFPTVDSMVKDGGIATYSVNQYQLGVLTGKMAARVLNGEKINQTPIEFIKHGDLTINLKQAQKLGIKIPKDLMQEAQKKGELIK</sequence>
<gene>
    <name evidence="1" type="ORF">S100892_01915</name>
</gene>
<dbReference type="InterPro" id="IPR028082">
    <property type="entry name" value="Peripla_BP_I"/>
</dbReference>
<organism evidence="1 2">
    <name type="scientific">Pediococcus pentosaceus</name>
    <dbReference type="NCBI Taxonomy" id="1255"/>
    <lineage>
        <taxon>Bacteria</taxon>
        <taxon>Bacillati</taxon>
        <taxon>Bacillota</taxon>
        <taxon>Bacilli</taxon>
        <taxon>Lactobacillales</taxon>
        <taxon>Lactobacillaceae</taxon>
        <taxon>Pediococcus</taxon>
    </lineage>
</organism>
<evidence type="ECO:0000313" key="2">
    <source>
        <dbReference type="Proteomes" id="UP000196118"/>
    </source>
</evidence>
<dbReference type="NCBIfam" id="NF041285">
    <property type="entry name" value="ABC_SBP_TrpX"/>
    <property type="match status" value="1"/>
</dbReference>
<evidence type="ECO:0008006" key="3">
    <source>
        <dbReference type="Google" id="ProtNLM"/>
    </source>
</evidence>
<dbReference type="Pfam" id="PF04392">
    <property type="entry name" value="ABC_sub_bind"/>
    <property type="match status" value="1"/>
</dbReference>
<dbReference type="AlphaFoldDB" id="A0A1Y0VXW2"/>
<accession>A0A1Y0VXW2</accession>
<reference evidence="1 2" key="1">
    <citation type="submission" date="2017-05" db="EMBL/GenBank/DDBJ databases">
        <title>Genome sequence of Pediococcus pentosaceus strain SRCM100892.</title>
        <authorList>
            <person name="Cho S.H."/>
        </authorList>
    </citation>
    <scope>NUCLEOTIDE SEQUENCE [LARGE SCALE GENOMIC DNA]</scope>
    <source>
        <strain evidence="1 2">SRCM100892</strain>
    </source>
</reference>